<keyword evidence="2 3" id="KW-0326">Glycosidase</keyword>
<dbReference type="SUPFAM" id="SSF63446">
    <property type="entry name" value="Type I dockerin domain"/>
    <property type="match status" value="1"/>
</dbReference>
<organism evidence="6 7">
    <name type="scientific">Acetivibrio mesophilus</name>
    <dbReference type="NCBI Taxonomy" id="2487273"/>
    <lineage>
        <taxon>Bacteria</taxon>
        <taxon>Bacillati</taxon>
        <taxon>Bacillota</taxon>
        <taxon>Clostridia</taxon>
        <taxon>Eubacteriales</taxon>
        <taxon>Oscillospiraceae</taxon>
        <taxon>Acetivibrio</taxon>
    </lineage>
</organism>
<dbReference type="SUPFAM" id="SSF49785">
    <property type="entry name" value="Galactose-binding domain-like"/>
    <property type="match status" value="1"/>
</dbReference>
<dbReference type="Pfam" id="PF00150">
    <property type="entry name" value="Cellulase"/>
    <property type="match status" value="1"/>
</dbReference>
<dbReference type="AlphaFoldDB" id="A0A4Q0I5M8"/>
<dbReference type="Pfam" id="PF00754">
    <property type="entry name" value="F5_F8_type_C"/>
    <property type="match status" value="1"/>
</dbReference>
<evidence type="ECO:0000259" key="5">
    <source>
        <dbReference type="PROSITE" id="PS51766"/>
    </source>
</evidence>
<comment type="caution">
    <text evidence="6">The sequence shown here is derived from an EMBL/GenBank/DDBJ whole genome shotgun (WGS) entry which is preliminary data.</text>
</comment>
<dbReference type="InterPro" id="IPR008979">
    <property type="entry name" value="Galactose-bd-like_sf"/>
</dbReference>
<dbReference type="Gene3D" id="3.20.20.80">
    <property type="entry name" value="Glycosidases"/>
    <property type="match status" value="1"/>
</dbReference>
<evidence type="ECO:0000256" key="1">
    <source>
        <dbReference type="ARBA" id="ARBA00022801"/>
    </source>
</evidence>
<keyword evidence="1 3" id="KW-0378">Hydrolase</keyword>
<dbReference type="RefSeq" id="WP_069193649.1">
    <property type="nucleotide sequence ID" value="NZ_RLII01000004.1"/>
</dbReference>
<keyword evidence="7" id="KW-1185">Reference proteome</keyword>
<proteinExistence type="inferred from homology"/>
<dbReference type="InterPro" id="IPR002105">
    <property type="entry name" value="Dockerin_1_rpt"/>
</dbReference>
<dbReference type="InterPro" id="IPR017853">
    <property type="entry name" value="GH"/>
</dbReference>
<evidence type="ECO:0000313" key="6">
    <source>
        <dbReference type="EMBL" id="RXE59664.1"/>
    </source>
</evidence>
<reference evidence="7" key="1">
    <citation type="submission" date="2018-11" db="EMBL/GenBank/DDBJ databases">
        <title>Genome sequencing of a novel mesophilic and cellulolytic organism within the genus Hungateiclostridium.</title>
        <authorList>
            <person name="Rettenmaier R."/>
            <person name="Liebl W."/>
            <person name="Zverlov V."/>
        </authorList>
    </citation>
    <scope>NUCLEOTIDE SEQUENCE [LARGE SCALE GENOMIC DNA]</scope>
    <source>
        <strain evidence="7">N2K1</strain>
    </source>
</reference>
<dbReference type="Proteomes" id="UP000289166">
    <property type="component" value="Unassembled WGS sequence"/>
</dbReference>
<dbReference type="GO" id="GO:0000272">
    <property type="term" value="P:polysaccharide catabolic process"/>
    <property type="evidence" value="ECO:0007669"/>
    <property type="project" value="InterPro"/>
</dbReference>
<gene>
    <name evidence="6" type="ORF">EFD62_04925</name>
</gene>
<dbReference type="InterPro" id="IPR000421">
    <property type="entry name" value="FA58C"/>
</dbReference>
<dbReference type="InterPro" id="IPR001547">
    <property type="entry name" value="Glyco_hydro_5"/>
</dbReference>
<evidence type="ECO:0000256" key="3">
    <source>
        <dbReference type="RuleBase" id="RU361153"/>
    </source>
</evidence>
<sequence>MKKRICILLAVIIVMTVSLPLVTWGADDIYPGFRVQGRFLYDKNGEKVVLYGVNEMSIWGDIDGDVALPEIRKTGANAVRLVWSITGPARKLDILLYNCRLNNMIPIIELHDATGEWQKLPTLVDYWTRPDVVEVLKKHEEYLIINIGNEVGAQVSESDFKIGYETEIKRMRAAGIHVPLMIDGGDWGKDINILQATGPYLINADPDKNLLFSVHMWWPYMWGYSEEKVIDEIKESVEMDLPLVVGEFGHQWEEHDNGKIPYKTILEQCYKNEVGYLAWSWGPGNQPQTFLDMTTDGTFDTLRGWGLEVCITDPYSIKNIAVRPASMLAEPTTEPPVTNIPKGSIAHNKPVFVSSTESGYGNIPENAVDGNIATRWSSEYSDPQYIYVDLEDEYEIERVYIEWETAYASQYKIQVSNDASTWTDVYTEYNGDGDIDDISIDAKGRYIRIYCLQRATQYGNSIFELGVYPKGGAPEPTPTGVEILVGDVNMDGKINSTDLTRIKRHILKMITLTDLELAAADVDGNGVVNSTDLTMIKRYLLKIIPGFPGGDRRIVPPGPIFY</sequence>
<dbReference type="Gene3D" id="1.10.1330.10">
    <property type="entry name" value="Dockerin domain"/>
    <property type="match status" value="1"/>
</dbReference>
<dbReference type="Gene3D" id="2.60.120.260">
    <property type="entry name" value="Galactose-binding domain-like"/>
    <property type="match status" value="1"/>
</dbReference>
<dbReference type="Pfam" id="PF00404">
    <property type="entry name" value="Dockerin_1"/>
    <property type="match status" value="1"/>
</dbReference>
<evidence type="ECO:0000256" key="2">
    <source>
        <dbReference type="ARBA" id="ARBA00023295"/>
    </source>
</evidence>
<dbReference type="InterPro" id="IPR036439">
    <property type="entry name" value="Dockerin_dom_sf"/>
</dbReference>
<dbReference type="CDD" id="cd14256">
    <property type="entry name" value="Dockerin_I"/>
    <property type="match status" value="1"/>
</dbReference>
<dbReference type="InterPro" id="IPR018247">
    <property type="entry name" value="EF_Hand_1_Ca_BS"/>
</dbReference>
<accession>A0A4Q0I5M8</accession>
<dbReference type="GO" id="GO:0004553">
    <property type="term" value="F:hydrolase activity, hydrolyzing O-glycosyl compounds"/>
    <property type="evidence" value="ECO:0007669"/>
    <property type="project" value="InterPro"/>
</dbReference>
<dbReference type="PROSITE" id="PS00448">
    <property type="entry name" value="CLOS_CELLULOSOME_RPT"/>
    <property type="match status" value="1"/>
</dbReference>
<comment type="similarity">
    <text evidence="3">Belongs to the glycosyl hydrolase 5 (cellulase A) family.</text>
</comment>
<evidence type="ECO:0000259" key="4">
    <source>
        <dbReference type="PROSITE" id="PS50022"/>
    </source>
</evidence>
<evidence type="ECO:0000313" key="7">
    <source>
        <dbReference type="Proteomes" id="UP000289166"/>
    </source>
</evidence>
<feature type="domain" description="F5/8 type C" evidence="4">
    <location>
        <begin position="333"/>
        <end position="470"/>
    </location>
</feature>
<feature type="domain" description="Dockerin" evidence="5">
    <location>
        <begin position="481"/>
        <end position="549"/>
    </location>
</feature>
<dbReference type="PROSITE" id="PS00018">
    <property type="entry name" value="EF_HAND_1"/>
    <property type="match status" value="2"/>
</dbReference>
<dbReference type="PROSITE" id="PS51766">
    <property type="entry name" value="DOCKERIN"/>
    <property type="match status" value="1"/>
</dbReference>
<dbReference type="InterPro" id="IPR016134">
    <property type="entry name" value="Dockerin_dom"/>
</dbReference>
<dbReference type="PROSITE" id="PS50022">
    <property type="entry name" value="FA58C_3"/>
    <property type="match status" value="1"/>
</dbReference>
<protein>
    <submittedName>
        <fullName evidence="6">Glycoside hydrolase</fullName>
    </submittedName>
</protein>
<dbReference type="OrthoDB" id="220114at2"/>
<dbReference type="EMBL" id="RLII01000004">
    <property type="protein sequence ID" value="RXE59664.1"/>
    <property type="molecule type" value="Genomic_DNA"/>
</dbReference>
<name>A0A4Q0I5M8_9FIRM</name>
<dbReference type="SUPFAM" id="SSF51445">
    <property type="entry name" value="(Trans)glycosidases"/>
    <property type="match status" value="1"/>
</dbReference>